<gene>
    <name evidence="8" type="ORF">ACJIZ3_014921</name>
</gene>
<dbReference type="GO" id="GO:0000139">
    <property type="term" value="C:Golgi membrane"/>
    <property type="evidence" value="ECO:0007669"/>
    <property type="project" value="UniProtKB-SubCell"/>
</dbReference>
<dbReference type="PANTHER" id="PTHR11062:SF220">
    <property type="entry name" value="XYLOGLUCAN GALACTOSYLTRANSFERASE XLT2-LIKE"/>
    <property type="match status" value="1"/>
</dbReference>
<comment type="caution">
    <text evidence="8">The sequence shown here is derived from an EMBL/GenBank/DDBJ whole genome shotgun (WGS) entry which is preliminary data.</text>
</comment>
<dbReference type="InterPro" id="IPR004263">
    <property type="entry name" value="Exostosin"/>
</dbReference>
<keyword evidence="6" id="KW-0472">Membrane</keyword>
<dbReference type="Pfam" id="PF03016">
    <property type="entry name" value="Exostosin_GT47"/>
    <property type="match status" value="1"/>
</dbReference>
<evidence type="ECO:0000313" key="9">
    <source>
        <dbReference type="Proteomes" id="UP001634393"/>
    </source>
</evidence>
<evidence type="ECO:0000256" key="4">
    <source>
        <dbReference type="ARBA" id="ARBA00022968"/>
    </source>
</evidence>
<keyword evidence="9" id="KW-1185">Reference proteome</keyword>
<evidence type="ECO:0000256" key="3">
    <source>
        <dbReference type="ARBA" id="ARBA00022676"/>
    </source>
</evidence>
<evidence type="ECO:0000256" key="1">
    <source>
        <dbReference type="ARBA" id="ARBA00004323"/>
    </source>
</evidence>
<evidence type="ECO:0000256" key="5">
    <source>
        <dbReference type="ARBA" id="ARBA00023034"/>
    </source>
</evidence>
<sequence>MVFSSHSHSPKTQYSLNKILNLIQTHISLHPYFYLFVSFLSIQALVILFARNPLLCFSNRSTAGKHHHDAVSVVPTDDCPYGRVYSYDLPPMFNIDLLLSNCTDLNLWNWQCGIVTNHGYGGGATELRSILPENLYRSWYRTNQFTLEVIFHYRILNHKCRTMEPESATAFYIPFYAGLAVGKHLWMNDTSKRDWHCKMMLKWVKKQEYWKKSNGSDHFMSIGRITWDFRRLTDPGKIWGSTFLNMKSMQNVTRFIIEKAPGDAHDVSVPYPTGFHPKSKDNLIDWQNFVRRFNRSSLFTFIGATRNWVNNDFRGLLLNYCYNESDSCRVVDCSVSQCSIDSSVTLKALLGSEFCLQPRGDSFTRKSIFDCMVAGSIPVFFWKRTAYDQYEWFLPIEPQSYSIFIDHEEVRNGTSIKEVLMRYKKEEIRKMREKVIETIPRIIYAKTNGGGVGDFKDAFDIAFEGVMEKIKEDKEWV</sequence>
<evidence type="ECO:0000256" key="2">
    <source>
        <dbReference type="ARBA" id="ARBA00010271"/>
    </source>
</evidence>
<keyword evidence="3" id="KW-0328">Glycosyltransferase</keyword>
<protein>
    <recommendedName>
        <fullName evidence="7">Exostosin GT47 domain-containing protein</fullName>
    </recommendedName>
</protein>
<dbReference type="GO" id="GO:0016757">
    <property type="term" value="F:glycosyltransferase activity"/>
    <property type="evidence" value="ECO:0007669"/>
    <property type="project" value="UniProtKB-KW"/>
</dbReference>
<keyword evidence="4" id="KW-0735">Signal-anchor</keyword>
<dbReference type="InterPro" id="IPR040911">
    <property type="entry name" value="Exostosin_GT47"/>
</dbReference>
<feature type="domain" description="Exostosin GT47" evidence="7">
    <location>
        <begin position="80"/>
        <end position="419"/>
    </location>
</feature>
<proteinExistence type="inferred from homology"/>
<evidence type="ECO:0000313" key="8">
    <source>
        <dbReference type="EMBL" id="KAL3813653.1"/>
    </source>
</evidence>
<keyword evidence="3" id="KW-0808">Transferase</keyword>
<reference evidence="8 9" key="1">
    <citation type="submission" date="2024-12" db="EMBL/GenBank/DDBJ databases">
        <title>The unique morphological basis and parallel evolutionary history of personate flowers in Penstemon.</title>
        <authorList>
            <person name="Depatie T.H."/>
            <person name="Wessinger C.A."/>
        </authorList>
    </citation>
    <scope>NUCLEOTIDE SEQUENCE [LARGE SCALE GENOMIC DNA]</scope>
    <source>
        <strain evidence="8">WTNN_2</strain>
        <tissue evidence="8">Leaf</tissue>
    </source>
</reference>
<comment type="subcellular location">
    <subcellularLocation>
        <location evidence="1">Golgi apparatus membrane</location>
        <topology evidence="1">Single-pass type II membrane protein</topology>
    </subcellularLocation>
</comment>
<organism evidence="8 9">
    <name type="scientific">Penstemon smallii</name>
    <dbReference type="NCBI Taxonomy" id="265156"/>
    <lineage>
        <taxon>Eukaryota</taxon>
        <taxon>Viridiplantae</taxon>
        <taxon>Streptophyta</taxon>
        <taxon>Embryophyta</taxon>
        <taxon>Tracheophyta</taxon>
        <taxon>Spermatophyta</taxon>
        <taxon>Magnoliopsida</taxon>
        <taxon>eudicotyledons</taxon>
        <taxon>Gunneridae</taxon>
        <taxon>Pentapetalae</taxon>
        <taxon>asterids</taxon>
        <taxon>lamiids</taxon>
        <taxon>Lamiales</taxon>
        <taxon>Plantaginaceae</taxon>
        <taxon>Cheloneae</taxon>
        <taxon>Penstemon</taxon>
    </lineage>
</organism>
<accession>A0ABD3RL83</accession>
<dbReference type="EMBL" id="JBJXBP010000008">
    <property type="protein sequence ID" value="KAL3813653.1"/>
    <property type="molecule type" value="Genomic_DNA"/>
</dbReference>
<evidence type="ECO:0000256" key="6">
    <source>
        <dbReference type="SAM" id="Phobius"/>
    </source>
</evidence>
<keyword evidence="6" id="KW-1133">Transmembrane helix</keyword>
<feature type="transmembrane region" description="Helical" evidence="6">
    <location>
        <begin position="32"/>
        <end position="50"/>
    </location>
</feature>
<dbReference type="Proteomes" id="UP001634393">
    <property type="component" value="Unassembled WGS sequence"/>
</dbReference>
<keyword evidence="5" id="KW-0333">Golgi apparatus</keyword>
<evidence type="ECO:0000259" key="7">
    <source>
        <dbReference type="Pfam" id="PF03016"/>
    </source>
</evidence>
<name>A0ABD3RL83_9LAMI</name>
<dbReference type="PANTHER" id="PTHR11062">
    <property type="entry name" value="EXOSTOSIN HEPARAN SULFATE GLYCOSYLTRANSFERASE -RELATED"/>
    <property type="match status" value="1"/>
</dbReference>
<comment type="similarity">
    <text evidence="2">Belongs to the glycosyltransferase 47 family.</text>
</comment>
<keyword evidence="6" id="KW-0812">Transmembrane</keyword>
<dbReference type="AlphaFoldDB" id="A0ABD3RL83"/>